<dbReference type="HOGENOM" id="CLU_005015_3_2_9"/>
<name>G5I9Y1_9FIRM</name>
<dbReference type="InterPro" id="IPR013783">
    <property type="entry name" value="Ig-like_fold"/>
</dbReference>
<evidence type="ECO:0000256" key="4">
    <source>
        <dbReference type="ARBA" id="ARBA00011738"/>
    </source>
</evidence>
<dbReference type="Gene3D" id="2.60.120.260">
    <property type="entry name" value="Galactose-binding domain-like"/>
    <property type="match status" value="1"/>
</dbReference>
<dbReference type="InterPro" id="IPR036156">
    <property type="entry name" value="Beta-gal/glucu_dom_sf"/>
</dbReference>
<evidence type="ECO:0000313" key="17">
    <source>
        <dbReference type="EMBL" id="EHI61870.1"/>
    </source>
</evidence>
<comment type="pathway">
    <text evidence="3">Glycan metabolism; N-glycan degradation.</text>
</comment>
<keyword evidence="7" id="KW-0378">Hydrolase</keyword>
<dbReference type="GO" id="GO:0004567">
    <property type="term" value="F:beta-mannosidase activity"/>
    <property type="evidence" value="ECO:0007669"/>
    <property type="project" value="UniProtKB-EC"/>
</dbReference>
<dbReference type="Pfam" id="PF17786">
    <property type="entry name" value="Mannosidase_ig"/>
    <property type="match status" value="1"/>
</dbReference>
<comment type="subunit">
    <text evidence="4">Homodimer.</text>
</comment>
<keyword evidence="9" id="KW-0326">Glycosidase</keyword>
<comment type="catalytic activity">
    <reaction evidence="1">
        <text>Hydrolysis of terminal, non-reducing beta-D-mannose residues in beta-D-mannosides.</text>
        <dbReference type="EC" id="3.2.1.25"/>
    </reaction>
</comment>
<keyword evidence="8" id="KW-0325">Glycoprotein</keyword>
<dbReference type="Gene3D" id="2.60.40.10">
    <property type="entry name" value="Immunoglobulins"/>
    <property type="match status" value="2"/>
</dbReference>
<dbReference type="InterPro" id="IPR017853">
    <property type="entry name" value="GH"/>
</dbReference>
<feature type="domain" description="Beta-mannosidase Ig-fold" evidence="14">
    <location>
        <begin position="779"/>
        <end position="860"/>
    </location>
</feature>
<accession>G5I9Y1</accession>
<evidence type="ECO:0000256" key="11">
    <source>
        <dbReference type="ARBA" id="ARBA00041069"/>
    </source>
</evidence>
<dbReference type="Pfam" id="PF17753">
    <property type="entry name" value="Ig_mannosidase"/>
    <property type="match status" value="1"/>
</dbReference>
<evidence type="ECO:0000259" key="16">
    <source>
        <dbReference type="Pfam" id="PF22666"/>
    </source>
</evidence>
<feature type="domain" description="Glycoside hydrolase family 2 immunoglobulin-like beta-sandwich" evidence="13">
    <location>
        <begin position="216"/>
        <end position="306"/>
    </location>
</feature>
<evidence type="ECO:0000256" key="12">
    <source>
        <dbReference type="ARBA" id="ARBA00041614"/>
    </source>
</evidence>
<reference evidence="17 18" key="1">
    <citation type="submission" date="2011-08" db="EMBL/GenBank/DDBJ databases">
        <title>The Genome Sequence of Clostridium hathewayi WAL-18680.</title>
        <authorList>
            <consortium name="The Broad Institute Genome Sequencing Platform"/>
            <person name="Earl A."/>
            <person name="Ward D."/>
            <person name="Feldgarden M."/>
            <person name="Gevers D."/>
            <person name="Finegold S.M."/>
            <person name="Summanen P.H."/>
            <person name="Molitoris D.R."/>
            <person name="Song M."/>
            <person name="Daigneault M."/>
            <person name="Allen-Vercoe E."/>
            <person name="Young S.K."/>
            <person name="Zeng Q."/>
            <person name="Gargeya S."/>
            <person name="Fitzgerald M."/>
            <person name="Haas B."/>
            <person name="Abouelleil A."/>
            <person name="Alvarado L."/>
            <person name="Arachchi H.M."/>
            <person name="Berlin A."/>
            <person name="Brown A."/>
            <person name="Chapman S.B."/>
            <person name="Chen Z."/>
            <person name="Dunbar C."/>
            <person name="Freedman E."/>
            <person name="Gearin G."/>
            <person name="Gellesch M."/>
            <person name="Goldberg J."/>
            <person name="Griggs A."/>
            <person name="Gujja S."/>
            <person name="Heiman D."/>
            <person name="Howarth C."/>
            <person name="Larson L."/>
            <person name="Lui A."/>
            <person name="MacDonald P.J.P."/>
            <person name="Montmayeur A."/>
            <person name="Murphy C."/>
            <person name="Neiman D."/>
            <person name="Pearson M."/>
            <person name="Priest M."/>
            <person name="Roberts A."/>
            <person name="Saif S."/>
            <person name="Shea T."/>
            <person name="Shenoy N."/>
            <person name="Sisk P."/>
            <person name="Stolte C."/>
            <person name="Sykes S."/>
            <person name="Wortman J."/>
            <person name="Nusbaum C."/>
            <person name="Birren B."/>
        </authorList>
    </citation>
    <scope>NUCLEOTIDE SEQUENCE [LARGE SCALE GENOMIC DNA]</scope>
    <source>
        <strain evidence="17 18">WAL-18680</strain>
    </source>
</reference>
<gene>
    <name evidence="17" type="ORF">HMPREF9473_00321</name>
</gene>
<dbReference type="EC" id="3.2.1.25" evidence="5"/>
<dbReference type="GO" id="GO:0006516">
    <property type="term" value="P:glycoprotein catabolic process"/>
    <property type="evidence" value="ECO:0007669"/>
    <property type="project" value="TreeGrafter"/>
</dbReference>
<dbReference type="InterPro" id="IPR006102">
    <property type="entry name" value="Ig-like_GH2"/>
</dbReference>
<sequence length="865" mass="99506">MDKIQSLNGIWNLQKGNDTASRIPAAVPGTVLSAMLKHGAIEDPFWRCNEYRTREFMASDFTYDREFTVESLDCDSVTLVCEGLDTLATVAVNGVEIARTDDMHRTYRIEVKKFLRAGVNHISIRFDSALVAARKEDAENDIFYASTGCIHGNAAIRKAHYMFGWDWGPQLPDAGIFRNISLEYRSLPKFADVLIKQEHGGDGSVALKLYTEVDFLAEKRNLSVSMSPESKWTETELSLAVTIEDPDGNCMAEIYPFQREISMEIPNPRLWWPNGVGEHPLYQVSVELKTGDGVVCDICRKRIGLRTIDVCTDAHEYGSEFAFVVNGVKIFAMGANYIPEDILLSRVTKERTCRLVKDCESANYNCIRVWGGGYYPDDYFYDACDEAGIMVWQDLMFACNVYALTEHFEENIVEETKDNVRRLRHHPCLALWCGNNEMEWGWGDEWARIKGHHPRYKADYIKIFEYILPKALKNCDDVTFYWPSSPSSGGSLDDPNAVNRGDQHYWEVWHSGKPFTEYRKEYFSFCSEYGFQSFPGMKTIESFTLLEDRNIFSQVMESHQKNGSANGKILNYVADYFLYPKSLGDLAYISQVLQLKAIQYGVEHWRRNRGRCMGSLYWQINDCWPVASWASIDYFGRWKALHYGAKRFYAPVMVSACEKEELSSEIGYFVNNDTLEPVQGRVEAALIDQDFQVLWEHTEDITVEPMSVGQSFSVDYRSVAPKRMEERKEEQQAERHAKQQETWDEEKSCFFARVRLYIGDTPVSEQVTLFVKPKHFQYRKPEYVIAVTETEEQFIIRVRSSSFAQYVELELEELDGVFSDNYFDITTPEGVEVSLPKTELPEGCTLKNLERQIRVRSVADSYEVG</sequence>
<evidence type="ECO:0000256" key="5">
    <source>
        <dbReference type="ARBA" id="ARBA00012754"/>
    </source>
</evidence>
<evidence type="ECO:0000259" key="14">
    <source>
        <dbReference type="Pfam" id="PF17753"/>
    </source>
</evidence>
<comment type="subcellular location">
    <subcellularLocation>
        <location evidence="2">Secreted</location>
    </subcellularLocation>
</comment>
<evidence type="ECO:0000259" key="15">
    <source>
        <dbReference type="Pfam" id="PF17786"/>
    </source>
</evidence>
<evidence type="ECO:0000313" key="18">
    <source>
        <dbReference type="Proteomes" id="UP000005384"/>
    </source>
</evidence>
<evidence type="ECO:0000256" key="9">
    <source>
        <dbReference type="ARBA" id="ARBA00023295"/>
    </source>
</evidence>
<evidence type="ECO:0000259" key="13">
    <source>
        <dbReference type="Pfam" id="PF00703"/>
    </source>
</evidence>
<dbReference type="GO" id="GO:0005975">
    <property type="term" value="P:carbohydrate metabolic process"/>
    <property type="evidence" value="ECO:0007669"/>
    <property type="project" value="InterPro"/>
</dbReference>
<comment type="caution">
    <text evidence="17">The sequence shown here is derived from an EMBL/GenBank/DDBJ whole genome shotgun (WGS) entry which is preliminary data.</text>
</comment>
<dbReference type="InterPro" id="IPR008979">
    <property type="entry name" value="Galactose-bd-like_sf"/>
</dbReference>
<evidence type="ECO:0000256" key="6">
    <source>
        <dbReference type="ARBA" id="ARBA00022525"/>
    </source>
</evidence>
<dbReference type="SUPFAM" id="SSF49785">
    <property type="entry name" value="Galactose-binding domain-like"/>
    <property type="match status" value="1"/>
</dbReference>
<dbReference type="AlphaFoldDB" id="G5I9Y1"/>
<evidence type="ECO:0000256" key="7">
    <source>
        <dbReference type="ARBA" id="ARBA00022801"/>
    </source>
</evidence>
<dbReference type="GO" id="GO:0005576">
    <property type="term" value="C:extracellular region"/>
    <property type="evidence" value="ECO:0007669"/>
    <property type="project" value="UniProtKB-SubCell"/>
</dbReference>
<dbReference type="Pfam" id="PF00703">
    <property type="entry name" value="Glyco_hydro_2"/>
    <property type="match status" value="1"/>
</dbReference>
<evidence type="ECO:0000256" key="2">
    <source>
        <dbReference type="ARBA" id="ARBA00004613"/>
    </source>
</evidence>
<dbReference type="FunFam" id="3.20.20.80:FF:000050">
    <property type="entry name" value="Beta-mannosidase B"/>
    <property type="match status" value="1"/>
</dbReference>
<organism evidence="17 18">
    <name type="scientific">Hungatella hathewayi WAL-18680</name>
    <dbReference type="NCBI Taxonomy" id="742737"/>
    <lineage>
        <taxon>Bacteria</taxon>
        <taxon>Bacillati</taxon>
        <taxon>Bacillota</taxon>
        <taxon>Clostridia</taxon>
        <taxon>Lachnospirales</taxon>
        <taxon>Lachnospiraceae</taxon>
        <taxon>Hungatella</taxon>
    </lineage>
</organism>
<dbReference type="SUPFAM" id="SSF49303">
    <property type="entry name" value="beta-Galactosidase/glucuronidase domain"/>
    <property type="match status" value="2"/>
</dbReference>
<keyword evidence="18" id="KW-1185">Reference proteome</keyword>
<dbReference type="PANTHER" id="PTHR43730:SF1">
    <property type="entry name" value="BETA-MANNOSIDASE"/>
    <property type="match status" value="1"/>
</dbReference>
<dbReference type="Pfam" id="PF22666">
    <property type="entry name" value="Glyco_hydro_2_N2"/>
    <property type="match status" value="1"/>
</dbReference>
<proteinExistence type="inferred from homology"/>
<dbReference type="InterPro" id="IPR041447">
    <property type="entry name" value="Mannosidase_ig"/>
</dbReference>
<evidence type="ECO:0000256" key="8">
    <source>
        <dbReference type="ARBA" id="ARBA00023180"/>
    </source>
</evidence>
<dbReference type="PATRIC" id="fig|742737.3.peg.316"/>
<evidence type="ECO:0000256" key="3">
    <source>
        <dbReference type="ARBA" id="ARBA00004740"/>
    </source>
</evidence>
<dbReference type="InterPro" id="IPR054593">
    <property type="entry name" value="Beta-mannosidase-like_N2"/>
</dbReference>
<dbReference type="Gene3D" id="3.20.20.80">
    <property type="entry name" value="Glycosidases"/>
    <property type="match status" value="1"/>
</dbReference>
<dbReference type="InterPro" id="IPR041625">
    <property type="entry name" value="Beta-mannosidase_Ig"/>
</dbReference>
<protein>
    <recommendedName>
        <fullName evidence="11">Beta-mannosidase B</fullName>
        <ecNumber evidence="5">3.2.1.25</ecNumber>
    </recommendedName>
    <alternativeName>
        <fullName evidence="12">Mannanase B</fullName>
    </alternativeName>
</protein>
<dbReference type="InterPro" id="IPR050887">
    <property type="entry name" value="Beta-mannosidase_GH2"/>
</dbReference>
<dbReference type="EMBL" id="ADLN01000001">
    <property type="protein sequence ID" value="EHI61870.1"/>
    <property type="molecule type" value="Genomic_DNA"/>
</dbReference>
<dbReference type="RefSeq" id="WP_006778303.1">
    <property type="nucleotide sequence ID" value="NZ_CP040506.1"/>
</dbReference>
<dbReference type="SUPFAM" id="SSF51445">
    <property type="entry name" value="(Trans)glycosidases"/>
    <property type="match status" value="1"/>
</dbReference>
<evidence type="ECO:0000256" key="1">
    <source>
        <dbReference type="ARBA" id="ARBA00000829"/>
    </source>
</evidence>
<dbReference type="OrthoDB" id="9801077at2"/>
<feature type="domain" description="Beta-mannosidase-like galactose-binding" evidence="16">
    <location>
        <begin position="11"/>
        <end position="178"/>
    </location>
</feature>
<keyword evidence="6" id="KW-0964">Secreted</keyword>
<dbReference type="Proteomes" id="UP000005384">
    <property type="component" value="Unassembled WGS sequence"/>
</dbReference>
<feature type="domain" description="Mannosidase Ig/CBM-like" evidence="15">
    <location>
        <begin position="668"/>
        <end position="775"/>
    </location>
</feature>
<dbReference type="PANTHER" id="PTHR43730">
    <property type="entry name" value="BETA-MANNOSIDASE"/>
    <property type="match status" value="1"/>
</dbReference>
<comment type="similarity">
    <text evidence="10">Belongs to the glycosyl hydrolase 2 family. Beta-mannosidase B subfamily.</text>
</comment>
<evidence type="ECO:0000256" key="10">
    <source>
        <dbReference type="ARBA" id="ARBA00038429"/>
    </source>
</evidence>